<sequence length="111" mass="12753">MNFVKQIERIQLLNKLIIQESTGTPEELAKRLGMSTRQLYNLFDSLKCLGVKIGYNKKLKTYYYKGNASRMDVSFSLTWINDGECEKIFGGVGQCNFISLYMNTFESRLTG</sequence>
<dbReference type="RefSeq" id="WP_115870364.1">
    <property type="nucleotide sequence ID" value="NZ_QREG01000033.1"/>
</dbReference>
<evidence type="ECO:0000313" key="1">
    <source>
        <dbReference type="EMBL" id="RED92071.1"/>
    </source>
</evidence>
<name>A0A3D9KW70_MARFU</name>
<comment type="caution">
    <text evidence="1">The sequence shown here is derived from an EMBL/GenBank/DDBJ whole genome shotgun (WGS) entry which is preliminary data.</text>
</comment>
<dbReference type="EMBL" id="QREG01000033">
    <property type="protein sequence ID" value="RED92071.1"/>
    <property type="molecule type" value="Genomic_DNA"/>
</dbReference>
<accession>A0A3D9KW70</accession>
<dbReference type="AlphaFoldDB" id="A0A3D9KW70"/>
<evidence type="ECO:0000313" key="2">
    <source>
        <dbReference type="Proteomes" id="UP000256779"/>
    </source>
</evidence>
<organism evidence="1 2">
    <name type="scientific">Marinoscillum furvescens DSM 4134</name>
    <dbReference type="NCBI Taxonomy" id="1122208"/>
    <lineage>
        <taxon>Bacteria</taxon>
        <taxon>Pseudomonadati</taxon>
        <taxon>Bacteroidota</taxon>
        <taxon>Cytophagia</taxon>
        <taxon>Cytophagales</taxon>
        <taxon>Reichenbachiellaceae</taxon>
        <taxon>Marinoscillum</taxon>
    </lineage>
</organism>
<dbReference type="Proteomes" id="UP000256779">
    <property type="component" value="Unassembled WGS sequence"/>
</dbReference>
<evidence type="ECO:0008006" key="3">
    <source>
        <dbReference type="Google" id="ProtNLM"/>
    </source>
</evidence>
<proteinExistence type="predicted"/>
<dbReference type="OrthoDB" id="1163801at2"/>
<protein>
    <recommendedName>
        <fullName evidence="3">HTH domain-containing protein</fullName>
    </recommendedName>
</protein>
<gene>
    <name evidence="1" type="ORF">C7460_13340</name>
</gene>
<keyword evidence="2" id="KW-1185">Reference proteome</keyword>
<reference evidence="1 2" key="1">
    <citation type="submission" date="2018-07" db="EMBL/GenBank/DDBJ databases">
        <title>Genomic Encyclopedia of Type Strains, Phase IV (KMG-IV): sequencing the most valuable type-strain genomes for metagenomic binning, comparative biology and taxonomic classification.</title>
        <authorList>
            <person name="Goeker M."/>
        </authorList>
    </citation>
    <scope>NUCLEOTIDE SEQUENCE [LARGE SCALE GENOMIC DNA]</scope>
    <source>
        <strain evidence="1 2">DSM 4134</strain>
    </source>
</reference>